<dbReference type="SMART" id="SM00727">
    <property type="entry name" value="STI1"/>
    <property type="match status" value="2"/>
</dbReference>
<feature type="domain" description="UBA" evidence="2">
    <location>
        <begin position="330"/>
        <end position="374"/>
    </location>
</feature>
<evidence type="ECO:0000313" key="5">
    <source>
        <dbReference type="Proteomes" id="UP000298030"/>
    </source>
</evidence>
<proteinExistence type="predicted"/>
<dbReference type="Pfam" id="PF00240">
    <property type="entry name" value="ubiquitin"/>
    <property type="match status" value="1"/>
</dbReference>
<name>A0A4Y7SZU2_COPMI</name>
<dbReference type="GO" id="GO:0006511">
    <property type="term" value="P:ubiquitin-dependent protein catabolic process"/>
    <property type="evidence" value="ECO:0007669"/>
    <property type="project" value="TreeGrafter"/>
</dbReference>
<dbReference type="EMBL" id="QPFP01000040">
    <property type="protein sequence ID" value="TEB27365.1"/>
    <property type="molecule type" value="Genomic_DNA"/>
</dbReference>
<dbReference type="SUPFAM" id="SSF54236">
    <property type="entry name" value="Ubiquitin-like"/>
    <property type="match status" value="1"/>
</dbReference>
<dbReference type="InterPro" id="IPR015940">
    <property type="entry name" value="UBA"/>
</dbReference>
<keyword evidence="5" id="KW-1185">Reference proteome</keyword>
<dbReference type="AlphaFoldDB" id="A0A4Y7SZU2"/>
<accession>A0A4Y7SZU2</accession>
<dbReference type="Pfam" id="PF23195">
    <property type="entry name" value="UBQLN1"/>
    <property type="match status" value="1"/>
</dbReference>
<feature type="compositionally biased region" description="Low complexity" evidence="1">
    <location>
        <begin position="82"/>
        <end position="98"/>
    </location>
</feature>
<dbReference type="InterPro" id="IPR000626">
    <property type="entry name" value="Ubiquitin-like_dom"/>
</dbReference>
<feature type="region of interest" description="Disordered" evidence="1">
    <location>
        <begin position="253"/>
        <end position="280"/>
    </location>
</feature>
<evidence type="ECO:0000256" key="1">
    <source>
        <dbReference type="SAM" id="MobiDB-lite"/>
    </source>
</evidence>
<dbReference type="SMART" id="SM00213">
    <property type="entry name" value="UBQ"/>
    <property type="match status" value="1"/>
</dbReference>
<dbReference type="PROSITE" id="PS50030">
    <property type="entry name" value="UBA"/>
    <property type="match status" value="1"/>
</dbReference>
<dbReference type="PROSITE" id="PS50053">
    <property type="entry name" value="UBIQUITIN_2"/>
    <property type="match status" value="1"/>
</dbReference>
<reference evidence="4 5" key="1">
    <citation type="journal article" date="2019" name="Nat. Ecol. Evol.">
        <title>Megaphylogeny resolves global patterns of mushroom evolution.</title>
        <authorList>
            <person name="Varga T."/>
            <person name="Krizsan K."/>
            <person name="Foldi C."/>
            <person name="Dima B."/>
            <person name="Sanchez-Garcia M."/>
            <person name="Sanchez-Ramirez S."/>
            <person name="Szollosi G.J."/>
            <person name="Szarkandi J.G."/>
            <person name="Papp V."/>
            <person name="Albert L."/>
            <person name="Andreopoulos W."/>
            <person name="Angelini C."/>
            <person name="Antonin V."/>
            <person name="Barry K.W."/>
            <person name="Bougher N.L."/>
            <person name="Buchanan P."/>
            <person name="Buyck B."/>
            <person name="Bense V."/>
            <person name="Catcheside P."/>
            <person name="Chovatia M."/>
            <person name="Cooper J."/>
            <person name="Damon W."/>
            <person name="Desjardin D."/>
            <person name="Finy P."/>
            <person name="Geml J."/>
            <person name="Haridas S."/>
            <person name="Hughes K."/>
            <person name="Justo A."/>
            <person name="Karasinski D."/>
            <person name="Kautmanova I."/>
            <person name="Kiss B."/>
            <person name="Kocsube S."/>
            <person name="Kotiranta H."/>
            <person name="LaButti K.M."/>
            <person name="Lechner B.E."/>
            <person name="Liimatainen K."/>
            <person name="Lipzen A."/>
            <person name="Lukacs Z."/>
            <person name="Mihaltcheva S."/>
            <person name="Morgado L.N."/>
            <person name="Niskanen T."/>
            <person name="Noordeloos M.E."/>
            <person name="Ohm R.A."/>
            <person name="Ortiz-Santana B."/>
            <person name="Ovrebo C."/>
            <person name="Racz N."/>
            <person name="Riley R."/>
            <person name="Savchenko A."/>
            <person name="Shiryaev A."/>
            <person name="Soop K."/>
            <person name="Spirin V."/>
            <person name="Szebenyi C."/>
            <person name="Tomsovsky M."/>
            <person name="Tulloss R.E."/>
            <person name="Uehling J."/>
            <person name="Grigoriev I.V."/>
            <person name="Vagvolgyi C."/>
            <person name="Papp T."/>
            <person name="Martin F.M."/>
            <person name="Miettinen O."/>
            <person name="Hibbett D.S."/>
            <person name="Nagy L.G."/>
        </authorList>
    </citation>
    <scope>NUCLEOTIDE SEQUENCE [LARGE SCALE GENOMIC DNA]</scope>
    <source>
        <strain evidence="4 5">FP101781</strain>
    </source>
</reference>
<dbReference type="GO" id="GO:0031593">
    <property type="term" value="F:polyubiquitin modification-dependent protein binding"/>
    <property type="evidence" value="ECO:0007669"/>
    <property type="project" value="TreeGrafter"/>
</dbReference>
<dbReference type="OrthoDB" id="267397at2759"/>
<feature type="compositionally biased region" description="Low complexity" evidence="1">
    <location>
        <begin position="260"/>
        <end position="280"/>
    </location>
</feature>
<evidence type="ECO:0000259" key="2">
    <source>
        <dbReference type="PROSITE" id="PS50030"/>
    </source>
</evidence>
<evidence type="ECO:0008006" key="6">
    <source>
        <dbReference type="Google" id="ProtNLM"/>
    </source>
</evidence>
<protein>
    <recommendedName>
        <fullName evidence="6">Ubiquitin-domain-containing protein</fullName>
    </recommendedName>
</protein>
<dbReference type="Pfam" id="PF00627">
    <property type="entry name" value="UBA"/>
    <property type="match status" value="1"/>
</dbReference>
<evidence type="ECO:0000259" key="3">
    <source>
        <dbReference type="PROSITE" id="PS50053"/>
    </source>
</evidence>
<dbReference type="PANTHER" id="PTHR10677:SF3">
    <property type="entry name" value="FI07626P-RELATED"/>
    <property type="match status" value="1"/>
</dbReference>
<feature type="region of interest" description="Disordered" evidence="1">
    <location>
        <begin position="79"/>
        <end position="122"/>
    </location>
</feature>
<dbReference type="Gene3D" id="1.10.8.10">
    <property type="entry name" value="DNA helicase RuvA subunit, C-terminal domain"/>
    <property type="match status" value="1"/>
</dbReference>
<dbReference type="SMART" id="SM00165">
    <property type="entry name" value="UBA"/>
    <property type="match status" value="1"/>
</dbReference>
<organism evidence="4 5">
    <name type="scientific">Coprinellus micaceus</name>
    <name type="common">Glistening ink-cap mushroom</name>
    <name type="synonym">Coprinus micaceus</name>
    <dbReference type="NCBI Taxonomy" id="71717"/>
    <lineage>
        <taxon>Eukaryota</taxon>
        <taxon>Fungi</taxon>
        <taxon>Dikarya</taxon>
        <taxon>Basidiomycota</taxon>
        <taxon>Agaricomycotina</taxon>
        <taxon>Agaricomycetes</taxon>
        <taxon>Agaricomycetidae</taxon>
        <taxon>Agaricales</taxon>
        <taxon>Agaricineae</taxon>
        <taxon>Psathyrellaceae</taxon>
        <taxon>Coprinellus</taxon>
    </lineage>
</organism>
<feature type="compositionally biased region" description="Polar residues" evidence="1">
    <location>
        <begin position="99"/>
        <end position="109"/>
    </location>
</feature>
<gene>
    <name evidence="4" type="ORF">FA13DRAFT_1776432</name>
</gene>
<dbReference type="SUPFAM" id="SSF46934">
    <property type="entry name" value="UBA-like"/>
    <property type="match status" value="1"/>
</dbReference>
<dbReference type="STRING" id="71717.A0A4Y7SZU2"/>
<feature type="domain" description="Ubiquitin-like" evidence="3">
    <location>
        <begin position="11"/>
        <end position="80"/>
    </location>
</feature>
<dbReference type="InterPro" id="IPR006636">
    <property type="entry name" value="STI1_HS-bd"/>
</dbReference>
<dbReference type="FunFam" id="1.10.8.10:FF:000079">
    <property type="entry name" value="Ubiquitin family protein"/>
    <property type="match status" value="1"/>
</dbReference>
<dbReference type="Gene3D" id="3.10.20.90">
    <property type="entry name" value="Phosphatidylinositol 3-kinase Catalytic Subunit, Chain A, domain 1"/>
    <property type="match status" value="1"/>
</dbReference>
<dbReference type="Proteomes" id="UP000298030">
    <property type="component" value="Unassembled WGS sequence"/>
</dbReference>
<dbReference type="InterPro" id="IPR009060">
    <property type="entry name" value="UBA-like_sf"/>
</dbReference>
<dbReference type="PANTHER" id="PTHR10677">
    <property type="entry name" value="UBIQUILIN"/>
    <property type="match status" value="1"/>
</dbReference>
<dbReference type="CDD" id="cd14399">
    <property type="entry name" value="UBA_PLICs"/>
    <property type="match status" value="1"/>
</dbReference>
<evidence type="ECO:0000313" key="4">
    <source>
        <dbReference type="EMBL" id="TEB27365.1"/>
    </source>
</evidence>
<comment type="caution">
    <text evidence="4">The sequence shown here is derived from an EMBL/GenBank/DDBJ whole genome shotgun (WGS) entry which is preliminary data.</text>
</comment>
<dbReference type="InterPro" id="IPR029071">
    <property type="entry name" value="Ubiquitin-like_domsf"/>
</dbReference>
<dbReference type="InterPro" id="IPR015496">
    <property type="entry name" value="Ubiquilin"/>
</dbReference>
<dbReference type="GO" id="GO:0005829">
    <property type="term" value="C:cytosol"/>
    <property type="evidence" value="ECO:0007669"/>
    <property type="project" value="TreeGrafter"/>
</dbReference>
<sequence>MADDEAQGPEIQINIKGPSELKLQISISTSSSVSELKAAIAAKSDVEADRQRLIYSGRVLKDDDKLEVYKIQAGHTVHMVKGASRPGGSSSSSSSAPSQQLPTNISAGQNPADPLTQLNSSQLFGHPGLAGLNSGAQASSGGFNPFAAMGMPGINPTDPNFMQTMMQDPAFLEQMGRMMSDPQVVEQMIAMNPQLAGMAPQVRETVNSEAFRNMVSNPDTFRQMLQMSNAFGGGAGGANPMMSGMWGAPPAAFPAPGVPGQPNANSPAGATPGTQGAAGVQGTQNPWAANPWFNPAMMQHFAAGGGVPFGGGFGSPPTGTPAAAAAPTQPPEERFQTQLQQLQDMGFTNAAQNVRALLATGGNVHAAIEYILGGGGL</sequence>